<organism evidence="2 3">
    <name type="scientific">Streptomyces hydrogenans</name>
    <dbReference type="NCBI Taxonomy" id="1873719"/>
    <lineage>
        <taxon>Bacteria</taxon>
        <taxon>Bacillati</taxon>
        <taxon>Actinomycetota</taxon>
        <taxon>Actinomycetes</taxon>
        <taxon>Kitasatosporales</taxon>
        <taxon>Streptomycetaceae</taxon>
        <taxon>Streptomyces</taxon>
    </lineage>
</organism>
<proteinExistence type="predicted"/>
<protein>
    <submittedName>
        <fullName evidence="2">Uncharacterized protein</fullName>
    </submittedName>
</protein>
<dbReference type="EMBL" id="BNDW01000068">
    <property type="protein sequence ID" value="GHI25279.1"/>
    <property type="molecule type" value="Genomic_DNA"/>
</dbReference>
<feature type="signal peptide" evidence="1">
    <location>
        <begin position="1"/>
        <end position="27"/>
    </location>
</feature>
<keyword evidence="1" id="KW-0732">Signal</keyword>
<evidence type="ECO:0000313" key="3">
    <source>
        <dbReference type="Proteomes" id="UP001052739"/>
    </source>
</evidence>
<gene>
    <name evidence="2" type="ORF">Shyd_66500</name>
</gene>
<name>A0ABQ3PJW2_9ACTN</name>
<keyword evidence="3" id="KW-1185">Reference proteome</keyword>
<accession>A0ABQ3PJW2</accession>
<dbReference type="Proteomes" id="UP001052739">
    <property type="component" value="Unassembled WGS sequence"/>
</dbReference>
<reference evidence="2" key="1">
    <citation type="submission" date="2024-05" db="EMBL/GenBank/DDBJ databases">
        <title>Whole genome shotgun sequence of Streptomyces hydrogenans NBRC 13475.</title>
        <authorList>
            <person name="Komaki H."/>
            <person name="Tamura T."/>
        </authorList>
    </citation>
    <scope>NUCLEOTIDE SEQUENCE</scope>
    <source>
        <strain evidence="2">NBRC 13475</strain>
    </source>
</reference>
<sequence length="214" mass="22463">MLRARAILGVVAAMLTLFTLPAASASASTAGAQTGMSTAVVEYKGGATTLAALEEEIGETHCHDGKGAGELTCFATAREAEIDLLAMGGFSTEAAKATASKWGVSLPKQTRVAAAAAAAGTCHPWVTVRYYDGDNGTGSSVNLYCDYTNLGSVGWDNRVNSLACMVCSAVTNPMKTMQSFQGYSYSMLMQQTMAMDLHNAHTRNVISSMRLFFG</sequence>
<comment type="caution">
    <text evidence="2">The sequence shown here is derived from an EMBL/GenBank/DDBJ whole genome shotgun (WGS) entry which is preliminary data.</text>
</comment>
<feature type="chain" id="PRO_5047166383" evidence="1">
    <location>
        <begin position="28"/>
        <end position="214"/>
    </location>
</feature>
<evidence type="ECO:0000256" key="1">
    <source>
        <dbReference type="SAM" id="SignalP"/>
    </source>
</evidence>
<evidence type="ECO:0000313" key="2">
    <source>
        <dbReference type="EMBL" id="GHI25279.1"/>
    </source>
</evidence>